<dbReference type="EMBL" id="CP036268">
    <property type="protein sequence ID" value="QDT38352.1"/>
    <property type="molecule type" value="Genomic_DNA"/>
</dbReference>
<sequence length="59" mass="6381">MLVISRKSGEELVIGDSIVIRVERTGSNRVKLAIQAPPHVPIRRDSECAPPPRAVAASH</sequence>
<dbReference type="OrthoDB" id="289081at2"/>
<dbReference type="GO" id="GO:0005829">
    <property type="term" value="C:cytosol"/>
    <property type="evidence" value="ECO:0007669"/>
    <property type="project" value="TreeGrafter"/>
</dbReference>
<name>A0A517R396_9PLAN</name>
<dbReference type="PANTHER" id="PTHR34984:SF1">
    <property type="entry name" value="CARBON STORAGE REGULATOR"/>
    <property type="match status" value="1"/>
</dbReference>
<evidence type="ECO:0000256" key="2">
    <source>
        <dbReference type="ARBA" id="ARBA00022845"/>
    </source>
</evidence>
<dbReference type="GO" id="GO:0048027">
    <property type="term" value="F:mRNA 5'-UTR binding"/>
    <property type="evidence" value="ECO:0007669"/>
    <property type="project" value="TreeGrafter"/>
</dbReference>
<keyword evidence="1" id="KW-0963">Cytoplasm</keyword>
<dbReference type="InterPro" id="IPR036107">
    <property type="entry name" value="CsrA_sf"/>
</dbReference>
<evidence type="ECO:0000256" key="3">
    <source>
        <dbReference type="ARBA" id="ARBA00022884"/>
    </source>
</evidence>
<reference evidence="4 5" key="1">
    <citation type="submission" date="2019-02" db="EMBL/GenBank/DDBJ databases">
        <title>Deep-cultivation of Planctomycetes and their phenomic and genomic characterization uncovers novel biology.</title>
        <authorList>
            <person name="Wiegand S."/>
            <person name="Jogler M."/>
            <person name="Boedeker C."/>
            <person name="Pinto D."/>
            <person name="Vollmers J."/>
            <person name="Rivas-Marin E."/>
            <person name="Kohn T."/>
            <person name="Peeters S.H."/>
            <person name="Heuer A."/>
            <person name="Rast P."/>
            <person name="Oberbeckmann S."/>
            <person name="Bunk B."/>
            <person name="Jeske O."/>
            <person name="Meyerdierks A."/>
            <person name="Storesund J.E."/>
            <person name="Kallscheuer N."/>
            <person name="Luecker S."/>
            <person name="Lage O.M."/>
            <person name="Pohl T."/>
            <person name="Merkel B.J."/>
            <person name="Hornburger P."/>
            <person name="Mueller R.-W."/>
            <person name="Bruemmer F."/>
            <person name="Labrenz M."/>
            <person name="Spormann A.M."/>
            <person name="Op den Camp H."/>
            <person name="Overmann J."/>
            <person name="Amann R."/>
            <person name="Jetten M.S.M."/>
            <person name="Mascher T."/>
            <person name="Medema M.H."/>
            <person name="Devos D.P."/>
            <person name="Kaster A.-K."/>
            <person name="Ovreas L."/>
            <person name="Rohde M."/>
            <person name="Galperin M.Y."/>
            <person name="Jogler C."/>
        </authorList>
    </citation>
    <scope>NUCLEOTIDE SEQUENCE [LARGE SCALE GENOMIC DNA]</scope>
    <source>
        <strain evidence="4 5">Pan189</strain>
    </source>
</reference>
<dbReference type="AlphaFoldDB" id="A0A517R396"/>
<dbReference type="GO" id="GO:0006402">
    <property type="term" value="P:mRNA catabolic process"/>
    <property type="evidence" value="ECO:0007669"/>
    <property type="project" value="InterPro"/>
</dbReference>
<dbReference type="KEGG" id="svp:Pan189_27430"/>
<dbReference type="GO" id="GO:0045947">
    <property type="term" value="P:negative regulation of translational initiation"/>
    <property type="evidence" value="ECO:0007669"/>
    <property type="project" value="TreeGrafter"/>
</dbReference>
<keyword evidence="3" id="KW-0694">RNA-binding</keyword>
<keyword evidence="5" id="KW-1185">Reference proteome</keyword>
<organism evidence="4 5">
    <name type="scientific">Stratiformator vulcanicus</name>
    <dbReference type="NCBI Taxonomy" id="2527980"/>
    <lineage>
        <taxon>Bacteria</taxon>
        <taxon>Pseudomonadati</taxon>
        <taxon>Planctomycetota</taxon>
        <taxon>Planctomycetia</taxon>
        <taxon>Planctomycetales</taxon>
        <taxon>Planctomycetaceae</taxon>
        <taxon>Stratiformator</taxon>
    </lineage>
</organism>
<dbReference type="Pfam" id="PF02599">
    <property type="entry name" value="CsrA"/>
    <property type="match status" value="1"/>
</dbReference>
<dbReference type="GO" id="GO:0006109">
    <property type="term" value="P:regulation of carbohydrate metabolic process"/>
    <property type="evidence" value="ECO:0007669"/>
    <property type="project" value="InterPro"/>
</dbReference>
<keyword evidence="2" id="KW-0810">Translation regulation</keyword>
<proteinExistence type="predicted"/>
<accession>A0A517R396</accession>
<evidence type="ECO:0000313" key="5">
    <source>
        <dbReference type="Proteomes" id="UP000317318"/>
    </source>
</evidence>
<evidence type="ECO:0000313" key="4">
    <source>
        <dbReference type="EMBL" id="QDT38352.1"/>
    </source>
</evidence>
<dbReference type="Gene3D" id="2.60.40.4380">
    <property type="entry name" value="Translational regulator CsrA"/>
    <property type="match status" value="1"/>
</dbReference>
<dbReference type="PANTHER" id="PTHR34984">
    <property type="entry name" value="CARBON STORAGE REGULATOR"/>
    <property type="match status" value="1"/>
</dbReference>
<gene>
    <name evidence="4" type="ORF">Pan189_27430</name>
</gene>
<dbReference type="InterPro" id="IPR003751">
    <property type="entry name" value="CsrA"/>
</dbReference>
<dbReference type="RefSeq" id="WP_145364472.1">
    <property type="nucleotide sequence ID" value="NZ_CP036268.1"/>
</dbReference>
<protein>
    <submittedName>
        <fullName evidence="4">Carbon storage regulator</fullName>
    </submittedName>
</protein>
<dbReference type="SUPFAM" id="SSF117130">
    <property type="entry name" value="CsrA-like"/>
    <property type="match status" value="1"/>
</dbReference>
<evidence type="ECO:0000256" key="1">
    <source>
        <dbReference type="ARBA" id="ARBA00022490"/>
    </source>
</evidence>
<dbReference type="Proteomes" id="UP000317318">
    <property type="component" value="Chromosome"/>
</dbReference>